<accession>A0ACC1PG85</accession>
<name>A0ACC1PG85_9PEZI</name>
<protein>
    <submittedName>
        <fullName evidence="1">Uncharacterized protein</fullName>
    </submittedName>
</protein>
<dbReference type="EMBL" id="JAPDGR010000292">
    <property type="protein sequence ID" value="KAJ2992054.1"/>
    <property type="molecule type" value="Genomic_DNA"/>
</dbReference>
<evidence type="ECO:0000313" key="1">
    <source>
        <dbReference type="EMBL" id="KAJ2992054.1"/>
    </source>
</evidence>
<gene>
    <name evidence="1" type="ORF">NUW58_g2306</name>
</gene>
<dbReference type="Proteomes" id="UP001143856">
    <property type="component" value="Unassembled WGS sequence"/>
</dbReference>
<proteinExistence type="predicted"/>
<evidence type="ECO:0000313" key="2">
    <source>
        <dbReference type="Proteomes" id="UP001143856"/>
    </source>
</evidence>
<reference evidence="1" key="1">
    <citation type="submission" date="2022-10" db="EMBL/GenBank/DDBJ databases">
        <title>Genome Sequence of Xylaria curta.</title>
        <authorList>
            <person name="Buettner E."/>
        </authorList>
    </citation>
    <scope>NUCLEOTIDE SEQUENCE</scope>
    <source>
        <strain evidence="1">Babe10</strain>
    </source>
</reference>
<comment type="caution">
    <text evidence="1">The sequence shown here is derived from an EMBL/GenBank/DDBJ whole genome shotgun (WGS) entry which is preliminary data.</text>
</comment>
<organism evidence="1 2">
    <name type="scientific">Xylaria curta</name>
    <dbReference type="NCBI Taxonomy" id="42375"/>
    <lineage>
        <taxon>Eukaryota</taxon>
        <taxon>Fungi</taxon>
        <taxon>Dikarya</taxon>
        <taxon>Ascomycota</taxon>
        <taxon>Pezizomycotina</taxon>
        <taxon>Sordariomycetes</taxon>
        <taxon>Xylariomycetidae</taxon>
        <taxon>Xylariales</taxon>
        <taxon>Xylariaceae</taxon>
        <taxon>Xylaria</taxon>
    </lineage>
</organism>
<sequence length="800" mass="89386">MLYADKYTKKPPTDIFTNDTDIDRRSCTRTVPMRALLLAPGRTGTASMRVAMKQLGFTDTYHMMNCSIENPPDALLWMDALRAKYDGVGKFTRKDWDKLLGSCQAVCDWPACAFAKELIEAYPEAKVIMTSRDVDSWHASTMKTVYWRATDPELHMLSHFSWAAKMYYPMLKKFFDSFFEADFPNRGKEVYMRHYAEVRKLVPPDRLLEYRVQDGWEPLCKFLDVPVPKDLPFPNVNDNSDFISRSRRRNRAQMYNVVARGLEILGLILLVLFLVFYVQCSMSRTFTNKGHSGATSLRLYTDKQSLPSPERFKRMGVGHQDAEAQTPLATPQKGDGPVTWMLLPRKDQLAYVFYQLRSFDSTLSNAQISSQAGLLQGAFTGAQVLTAFLWGKAADANWCGRKNVLVIGLFGTAISCIGYGFATSFWEAAFWRAAGGGINGTVGIIRTMIAEITVERKYQSRAFLILPISFSVASTLGPLMGGLLADPILALPGLFGEGAIWGFDWIFRYPYALPSLVNALTLAITGLIVFLGLEETSSKRRGNFDLGLHLGRRLRARILRERINDGYSKLEASNPPDSSLVNDELKAAPVVNTAPELKRIKRSLPFKRVWTRNVIFTLVTEALFDFQLGAFTNLWTLFLSSPRSTADETVMRSLPWVFTGGLGMPAATVGFATSILGIIGMVLQIFAYPPVHVRLGTLRGFRYFMALFPVAYFLAPRRCADMSRRDRCDMRIQALVHEADREGRAAPCRFSTASVLNNDKGNVDDFGAVVRACTLRGWQVAPAGSSAVALPARSCVVVVC</sequence>
<keyword evidence="2" id="KW-1185">Reference proteome</keyword>